<accession>A0ABS7RJJ8</accession>
<feature type="domain" description="Histidine kinase/HSP90-like ATPase" evidence="5">
    <location>
        <begin position="300"/>
        <end position="388"/>
    </location>
</feature>
<feature type="transmembrane region" description="Helical" evidence="4">
    <location>
        <begin position="22"/>
        <end position="43"/>
    </location>
</feature>
<dbReference type="PANTHER" id="PTHR24421:SF61">
    <property type="entry name" value="OXYGEN SENSOR HISTIDINE KINASE NREB"/>
    <property type="match status" value="1"/>
</dbReference>
<evidence type="ECO:0000259" key="5">
    <source>
        <dbReference type="Pfam" id="PF02518"/>
    </source>
</evidence>
<evidence type="ECO:0000256" key="1">
    <source>
        <dbReference type="ARBA" id="ARBA00022679"/>
    </source>
</evidence>
<feature type="transmembrane region" description="Helical" evidence="4">
    <location>
        <begin position="55"/>
        <end position="72"/>
    </location>
</feature>
<dbReference type="SUPFAM" id="SSF55874">
    <property type="entry name" value="ATPase domain of HSP90 chaperone/DNA topoisomerase II/histidine kinase"/>
    <property type="match status" value="1"/>
</dbReference>
<gene>
    <name evidence="7" type="ORF">K1X13_02900</name>
</gene>
<evidence type="ECO:0000313" key="7">
    <source>
        <dbReference type="EMBL" id="MBY9073762.1"/>
    </source>
</evidence>
<dbReference type="Pfam" id="PF19354">
    <property type="entry name" value="DUF5931"/>
    <property type="match status" value="1"/>
</dbReference>
<dbReference type="Pfam" id="PF02518">
    <property type="entry name" value="HATPase_c"/>
    <property type="match status" value="1"/>
</dbReference>
<keyword evidence="1" id="KW-0808">Transferase</keyword>
<comment type="caution">
    <text evidence="7">The sequence shown here is derived from an EMBL/GenBank/DDBJ whole genome shotgun (WGS) entry which is preliminary data.</text>
</comment>
<dbReference type="Gene3D" id="3.30.565.10">
    <property type="entry name" value="Histidine kinase-like ATPase, C-terminal domain"/>
    <property type="match status" value="1"/>
</dbReference>
<evidence type="ECO:0000256" key="3">
    <source>
        <dbReference type="ARBA" id="ARBA00023012"/>
    </source>
</evidence>
<keyword evidence="8" id="KW-1185">Reference proteome</keyword>
<evidence type="ECO:0000256" key="4">
    <source>
        <dbReference type="SAM" id="Phobius"/>
    </source>
</evidence>
<dbReference type="NCBIfam" id="NF047322">
    <property type="entry name" value="HK_morpho_MacS"/>
    <property type="match status" value="1"/>
</dbReference>
<reference evidence="7 8" key="1">
    <citation type="submission" date="2021-08" db="EMBL/GenBank/DDBJ databases">
        <title>Nocardioides bacterium WL0053 sp. nov., isolated from the sediment.</title>
        <authorList>
            <person name="Wang L."/>
            <person name="Zhang D."/>
            <person name="Zhang A."/>
        </authorList>
    </citation>
    <scope>NUCLEOTIDE SEQUENCE [LARGE SCALE GENOMIC DNA]</scope>
    <source>
        <strain evidence="7 8">WL0053</strain>
    </source>
</reference>
<dbReference type="InterPro" id="IPR045975">
    <property type="entry name" value="DUF5931"/>
</dbReference>
<evidence type="ECO:0000259" key="6">
    <source>
        <dbReference type="Pfam" id="PF19354"/>
    </source>
</evidence>
<feature type="transmembrane region" description="Helical" evidence="4">
    <location>
        <begin position="156"/>
        <end position="173"/>
    </location>
</feature>
<keyword evidence="4" id="KW-0812">Transmembrane</keyword>
<name>A0ABS7RJJ8_9ACTN</name>
<evidence type="ECO:0000256" key="2">
    <source>
        <dbReference type="ARBA" id="ARBA00022777"/>
    </source>
</evidence>
<keyword evidence="4" id="KW-0472">Membrane</keyword>
<proteinExistence type="predicted"/>
<protein>
    <submittedName>
        <fullName evidence="7">DUF5931 domain-containing protein</fullName>
    </submittedName>
</protein>
<dbReference type="Proteomes" id="UP000754710">
    <property type="component" value="Unassembled WGS sequence"/>
</dbReference>
<dbReference type="PANTHER" id="PTHR24421">
    <property type="entry name" value="NITRATE/NITRITE SENSOR PROTEIN NARX-RELATED"/>
    <property type="match status" value="1"/>
</dbReference>
<dbReference type="InterPro" id="IPR050482">
    <property type="entry name" value="Sensor_HK_TwoCompSys"/>
</dbReference>
<organism evidence="7 8">
    <name type="scientific">Nocardioides jiangsuensis</name>
    <dbReference type="NCBI Taxonomy" id="2866161"/>
    <lineage>
        <taxon>Bacteria</taxon>
        <taxon>Bacillati</taxon>
        <taxon>Actinomycetota</taxon>
        <taxon>Actinomycetes</taxon>
        <taxon>Propionibacteriales</taxon>
        <taxon>Nocardioidaceae</taxon>
        <taxon>Nocardioides</taxon>
    </lineage>
</organism>
<evidence type="ECO:0000313" key="8">
    <source>
        <dbReference type="Proteomes" id="UP000754710"/>
    </source>
</evidence>
<dbReference type="EMBL" id="JAIEZQ010000001">
    <property type="protein sequence ID" value="MBY9073762.1"/>
    <property type="molecule type" value="Genomic_DNA"/>
</dbReference>
<feature type="domain" description="DUF5931" evidence="6">
    <location>
        <begin position="17"/>
        <end position="169"/>
    </location>
</feature>
<dbReference type="InterPro" id="IPR036890">
    <property type="entry name" value="HATPase_C_sf"/>
</dbReference>
<dbReference type="RefSeq" id="WP_221023526.1">
    <property type="nucleotide sequence ID" value="NZ_JAIEZQ010000001.1"/>
</dbReference>
<keyword evidence="3" id="KW-0902">Two-component regulatory system</keyword>
<dbReference type="InterPro" id="IPR003594">
    <property type="entry name" value="HATPase_dom"/>
</dbReference>
<feature type="transmembrane region" description="Helical" evidence="4">
    <location>
        <begin position="112"/>
        <end position="136"/>
    </location>
</feature>
<keyword evidence="4" id="KW-1133">Transmembrane helix</keyword>
<sequence length="389" mass="40738">MTRPGAGRPAADPATEAVETTMYRALAVLRLVVLANAIGLNLYRWDNIDHPTAAVVVLLVMSAWTVFTVWAYDEPRRRGWPLLVADLAVTVAAIGVSPLVKGPEMQATIPGFWVMGVVLAWGIRAHWVGGLVAAAAVSLADLAVRTDLDQNNYGNIFLLMIGGPILGYASGLLKEMAAARDRAEREAAAAAERVRLARVVHDGVLQVLALVQRRGLELGGEAAELGRLAGEQEVALRAFVQGEAPVAGATSNGRRGAAAGSVLVDLAASLARLGSRTVTVSVPGAAVLVPERVAQEVVCVVRACLDNVVRHVGDHAAAWVLLEDLGSSLVVSVRDEGDGIEPGRLEEAAHEGRLGVAESVRGRVADLGGTAALVTAPGQGTEWEFTLPR</sequence>
<keyword evidence="2" id="KW-0418">Kinase</keyword>
<feature type="transmembrane region" description="Helical" evidence="4">
    <location>
        <begin position="78"/>
        <end position="100"/>
    </location>
</feature>